<keyword evidence="3" id="KW-1185">Reference proteome</keyword>
<feature type="region of interest" description="Disordered" evidence="1">
    <location>
        <begin position="222"/>
        <end position="288"/>
    </location>
</feature>
<comment type="caution">
    <text evidence="2">The sequence shown here is derived from an EMBL/GenBank/DDBJ whole genome shotgun (WGS) entry which is preliminary data.</text>
</comment>
<evidence type="ECO:0000313" key="2">
    <source>
        <dbReference type="EMBL" id="VCU07525.1"/>
    </source>
</evidence>
<feature type="compositionally biased region" description="Polar residues" evidence="1">
    <location>
        <begin position="222"/>
        <end position="233"/>
    </location>
</feature>
<dbReference type="Proteomes" id="UP000289200">
    <property type="component" value="Unassembled WGS sequence"/>
</dbReference>
<organism evidence="2 3">
    <name type="scientific">Rhodoplanes serenus</name>
    <dbReference type="NCBI Taxonomy" id="200615"/>
    <lineage>
        <taxon>Bacteria</taxon>
        <taxon>Pseudomonadati</taxon>
        <taxon>Pseudomonadota</taxon>
        <taxon>Alphaproteobacteria</taxon>
        <taxon>Hyphomicrobiales</taxon>
        <taxon>Nitrobacteraceae</taxon>
        <taxon>Rhodoplanes</taxon>
    </lineage>
</organism>
<gene>
    <name evidence="2" type="ORF">RHODGE_RHODGE_00616</name>
</gene>
<evidence type="ECO:0000313" key="3">
    <source>
        <dbReference type="Proteomes" id="UP000289200"/>
    </source>
</evidence>
<accession>A0A447CQQ1</accession>
<name>A0A447CQQ1_9BRAD</name>
<dbReference type="AlphaFoldDB" id="A0A447CQQ1"/>
<reference evidence="3" key="1">
    <citation type="submission" date="2018-10" db="EMBL/GenBank/DDBJ databases">
        <authorList>
            <person name="Peiro R."/>
            <person name="Begona"/>
            <person name="Cbmso G."/>
            <person name="Lopez M."/>
            <person name="Gonzalez S."/>
            <person name="Sacristan E."/>
            <person name="Castillo E."/>
        </authorList>
    </citation>
    <scope>NUCLEOTIDE SEQUENCE [LARGE SCALE GENOMIC DNA]</scope>
</reference>
<sequence>MRDHRYLDDLSIDAALARWRSGEAAFAARMTSTTVLTLPMLDRWLADWDLTDRLRRGQREQVRAFLEDTARPLLCGVLSPSADAYALVDELNFQAVQARITTASLMVLLSRFACSCEPTVYAPLTQYSRRGIQILGRRLDDMSYRTYMLAFAKEKERFAARAATSLLARAAVMDGRPAMPLDVLAMRATDRRLMLAGGFPPERLEAMVAAAKAETLAPMPVTSRTITSDVGTTPSAPVQPLPAQPAVTPERSLLLPTRAPSLAPSGRPAVGRGSVQRHIAPQAGRAVG</sequence>
<dbReference type="OrthoDB" id="7960242at2"/>
<protein>
    <submittedName>
        <fullName evidence="2">Uncharacterized protein</fullName>
    </submittedName>
</protein>
<dbReference type="RefSeq" id="WP_129607718.1">
    <property type="nucleotide sequence ID" value="NZ_UWOC01000034.1"/>
</dbReference>
<evidence type="ECO:0000256" key="1">
    <source>
        <dbReference type="SAM" id="MobiDB-lite"/>
    </source>
</evidence>
<dbReference type="EMBL" id="UWOC01000034">
    <property type="protein sequence ID" value="VCU07525.1"/>
    <property type="molecule type" value="Genomic_DNA"/>
</dbReference>
<proteinExistence type="predicted"/>